<evidence type="ECO:0008006" key="3">
    <source>
        <dbReference type="Google" id="ProtNLM"/>
    </source>
</evidence>
<evidence type="ECO:0000313" key="1">
    <source>
        <dbReference type="EMBL" id="GAA0940989.1"/>
    </source>
</evidence>
<protein>
    <recommendedName>
        <fullName evidence="3">ASCH domain-containing protein</fullName>
    </recommendedName>
</protein>
<dbReference type="Proteomes" id="UP001500665">
    <property type="component" value="Unassembled WGS sequence"/>
</dbReference>
<dbReference type="EMBL" id="BAAAHH010000003">
    <property type="protein sequence ID" value="GAA0940989.1"/>
    <property type="molecule type" value="Genomic_DNA"/>
</dbReference>
<dbReference type="Gene3D" id="2.30.130.30">
    <property type="entry name" value="Hypothetical protein"/>
    <property type="match status" value="1"/>
</dbReference>
<comment type="caution">
    <text evidence="1">The sequence shown here is derived from an EMBL/GenBank/DDBJ whole genome shotgun (WGS) entry which is preliminary data.</text>
</comment>
<sequence length="147" mass="15879">MQAISVRQPYAWAVARGHRRLSNQPEATAYRGTLLIHAAMRVDLDSCGLPRVRAAGWDPSDPLATLGAAVAVAELTEVCGGGPSCACGEWAKPGEYHWRLEDVRPLRRPIVALGRQGGLWTAHPSLAAEVKAMLLEPPSHLERVLTT</sequence>
<organism evidence="1 2">
    <name type="scientific">Actinocorallia libanotica</name>
    <dbReference type="NCBI Taxonomy" id="46162"/>
    <lineage>
        <taxon>Bacteria</taxon>
        <taxon>Bacillati</taxon>
        <taxon>Actinomycetota</taxon>
        <taxon>Actinomycetes</taxon>
        <taxon>Streptosporangiales</taxon>
        <taxon>Thermomonosporaceae</taxon>
        <taxon>Actinocorallia</taxon>
    </lineage>
</organism>
<dbReference type="SUPFAM" id="SSF88697">
    <property type="entry name" value="PUA domain-like"/>
    <property type="match status" value="1"/>
</dbReference>
<dbReference type="InterPro" id="IPR015947">
    <property type="entry name" value="PUA-like_sf"/>
</dbReference>
<keyword evidence="2" id="KW-1185">Reference proteome</keyword>
<evidence type="ECO:0000313" key="2">
    <source>
        <dbReference type="Proteomes" id="UP001500665"/>
    </source>
</evidence>
<proteinExistence type="predicted"/>
<dbReference type="RefSeq" id="WP_344237337.1">
    <property type="nucleotide sequence ID" value="NZ_BAAAHH010000003.1"/>
</dbReference>
<name>A0ABN1QDU8_9ACTN</name>
<reference evidence="1 2" key="1">
    <citation type="journal article" date="2019" name="Int. J. Syst. Evol. Microbiol.">
        <title>The Global Catalogue of Microorganisms (GCM) 10K type strain sequencing project: providing services to taxonomists for standard genome sequencing and annotation.</title>
        <authorList>
            <consortium name="The Broad Institute Genomics Platform"/>
            <consortium name="The Broad Institute Genome Sequencing Center for Infectious Disease"/>
            <person name="Wu L."/>
            <person name="Ma J."/>
        </authorList>
    </citation>
    <scope>NUCLEOTIDE SEQUENCE [LARGE SCALE GENOMIC DNA]</scope>
    <source>
        <strain evidence="1 2">JCM 10696</strain>
    </source>
</reference>
<gene>
    <name evidence="1" type="ORF">GCM10009550_10790</name>
</gene>
<accession>A0ABN1QDU8</accession>